<keyword evidence="4" id="KW-0050">Antiport</keyword>
<keyword evidence="11" id="KW-0106">Calcium</keyword>
<feature type="transmembrane region" description="Helical" evidence="20">
    <location>
        <begin position="750"/>
        <end position="770"/>
    </location>
</feature>
<feature type="domain" description="Calx-beta" evidence="21">
    <location>
        <begin position="335"/>
        <end position="431"/>
    </location>
</feature>
<dbReference type="PANTHER" id="PTHR11878">
    <property type="entry name" value="SODIUM/CALCIUM EXCHANGER"/>
    <property type="match status" value="1"/>
</dbReference>
<evidence type="ECO:0000256" key="20">
    <source>
        <dbReference type="SAM" id="Phobius"/>
    </source>
</evidence>
<evidence type="ECO:0000256" key="14">
    <source>
        <dbReference type="ARBA" id="ARBA00023053"/>
    </source>
</evidence>
<dbReference type="Pfam" id="PF01699">
    <property type="entry name" value="Na_Ca_ex"/>
    <property type="match status" value="2"/>
</dbReference>
<evidence type="ECO:0000256" key="13">
    <source>
        <dbReference type="ARBA" id="ARBA00022989"/>
    </source>
</evidence>
<evidence type="ECO:0000256" key="19">
    <source>
        <dbReference type="ARBA" id="ARBA00033667"/>
    </source>
</evidence>
<dbReference type="GO" id="GO:0007154">
    <property type="term" value="P:cell communication"/>
    <property type="evidence" value="ECO:0007669"/>
    <property type="project" value="InterPro"/>
</dbReference>
<keyword evidence="15" id="KW-0406">Ion transport</keyword>
<keyword evidence="7 20" id="KW-0812">Transmembrane</keyword>
<dbReference type="GO" id="GO:0098703">
    <property type="term" value="P:calcium ion import across plasma membrane"/>
    <property type="evidence" value="ECO:0007669"/>
    <property type="project" value="TreeGrafter"/>
</dbReference>
<dbReference type="GO" id="GO:0030424">
    <property type="term" value="C:axon"/>
    <property type="evidence" value="ECO:0007669"/>
    <property type="project" value="TreeGrafter"/>
</dbReference>
<accession>A0A815ERL4</accession>
<keyword evidence="14" id="KW-0915">Sodium</keyword>
<dbReference type="InterPro" id="IPR051171">
    <property type="entry name" value="CaCA"/>
</dbReference>
<proteinExistence type="inferred from homology"/>
<dbReference type="Gene3D" id="2.60.40.2030">
    <property type="match status" value="2"/>
</dbReference>
<evidence type="ECO:0000256" key="15">
    <source>
        <dbReference type="ARBA" id="ARBA00023065"/>
    </source>
</evidence>
<dbReference type="AlphaFoldDB" id="A0A815ERL4"/>
<evidence type="ECO:0000256" key="10">
    <source>
        <dbReference type="ARBA" id="ARBA00022737"/>
    </source>
</evidence>
<dbReference type="GO" id="GO:0098794">
    <property type="term" value="C:postsynapse"/>
    <property type="evidence" value="ECO:0007669"/>
    <property type="project" value="TreeGrafter"/>
</dbReference>
<sequence length="819" mass="90967">MSTEYANLTTVSCQRFKCSGRGLILPFGNEACMSIQLRAVLYFIFLLYLFLGIAIIADIFMSSIETITSRKQKIRYPDPGEKDKYLTVEVQLWNATVANLTLMALGSSSPEILLSIIEIVGNRFEAGELGPGTIVGSAAYNLLMICALCISSIKAPETRRIKLYNVFLVTSFFGFFAYIWLFIVLSVISKDVVDLWEAIITFLMFPLVVILAYLAEKNFFISKEINMEEEERTLILTPPEVDETGNQRVFRKEDLLQFLRDLGQSTSLSLEDKAQLFAAKLSESMPRSRMQYRIEGARMLAGGKSLFPNLPGKLQEIYHAVEERSPIENGQRRRIPEEIELQPKLEFSAVIYAVLEREQKVDVMVKRTGPIDVNVRFRLDTIDGTATAGEDYEKLSEEFKMESGQQEKKITIHVIDDNQWEPDETFFVKLSLPEGEEKHAKVGSKTIALVTIINDDDPGFIQFEEPITLVKESVGKAEIKVARINGADGRVTVHYRTKDIDATARKDYQPVDSELIFEHGEISKVIAIPIVDDLEAEKDESFAVELYDATGGANIGKNAKTVVTIINDDDYKTMANKMASLVQVDMDKLSVTKTTWGQKFREAMNVNGGDIETAKVGHYIGHTLAFFWKVLFAFVPPTSIAGGWLTFFVSLLFIAILTAIVGDVAAIFGCLVGLKDSITAISFVALGTSLPDTFASMIAAKNSKTADDAIGNVTGSNSVNVFLGLGLPWLVAAIYWESKNLPFTVKAGDLSFSVLVFSVCCIIGMVVLTLRRFLGVFGKAELGGPTIPKYICSIFFVILWIGYLTLSGLQAYGHIKWQS</sequence>
<dbReference type="Pfam" id="PF03160">
    <property type="entry name" value="Calx-beta"/>
    <property type="match status" value="1"/>
</dbReference>
<dbReference type="InterPro" id="IPR044880">
    <property type="entry name" value="NCX_ion-bd_dom_sf"/>
</dbReference>
<evidence type="ECO:0000256" key="17">
    <source>
        <dbReference type="ARBA" id="ARBA00023180"/>
    </source>
</evidence>
<keyword evidence="18" id="KW-0739">Sodium transport</keyword>
<feature type="transmembrane region" description="Helical" evidence="20">
    <location>
        <begin position="719"/>
        <end position="738"/>
    </location>
</feature>
<feature type="transmembrane region" description="Helical" evidence="20">
    <location>
        <begin position="626"/>
        <end position="645"/>
    </location>
</feature>
<evidence type="ECO:0000256" key="18">
    <source>
        <dbReference type="ARBA" id="ARBA00023201"/>
    </source>
</evidence>
<organism evidence="22 23">
    <name type="scientific">Rotaria sordida</name>
    <dbReference type="NCBI Taxonomy" id="392033"/>
    <lineage>
        <taxon>Eukaryota</taxon>
        <taxon>Metazoa</taxon>
        <taxon>Spiralia</taxon>
        <taxon>Gnathifera</taxon>
        <taxon>Rotifera</taxon>
        <taxon>Eurotatoria</taxon>
        <taxon>Bdelloidea</taxon>
        <taxon>Philodinida</taxon>
        <taxon>Philodinidae</taxon>
        <taxon>Rotaria</taxon>
    </lineage>
</organism>
<dbReference type="Proteomes" id="UP000663864">
    <property type="component" value="Unassembled WGS sequence"/>
</dbReference>
<evidence type="ECO:0000256" key="11">
    <source>
        <dbReference type="ARBA" id="ARBA00022837"/>
    </source>
</evidence>
<feature type="transmembrane region" description="Helical" evidence="20">
    <location>
        <begin position="790"/>
        <end position="812"/>
    </location>
</feature>
<keyword evidence="3" id="KW-0813">Transport</keyword>
<name>A0A815ERL4_9BILA</name>
<evidence type="ECO:0000313" key="22">
    <source>
        <dbReference type="EMBL" id="CAF1315111.1"/>
    </source>
</evidence>
<dbReference type="InterPro" id="IPR004837">
    <property type="entry name" value="NaCa_Exmemb"/>
</dbReference>
<feature type="transmembrane region" description="Helical" evidence="20">
    <location>
        <begin position="163"/>
        <end position="189"/>
    </location>
</feature>
<dbReference type="InterPro" id="IPR004836">
    <property type="entry name" value="Na_Ca_Ex"/>
</dbReference>
<evidence type="ECO:0000259" key="21">
    <source>
        <dbReference type="SMART" id="SM00237"/>
    </source>
</evidence>
<evidence type="ECO:0000256" key="6">
    <source>
        <dbReference type="ARBA" id="ARBA00022568"/>
    </source>
</evidence>
<evidence type="ECO:0000256" key="12">
    <source>
        <dbReference type="ARBA" id="ARBA00022860"/>
    </source>
</evidence>
<dbReference type="SUPFAM" id="SSF141072">
    <property type="entry name" value="CalX-like"/>
    <property type="match status" value="2"/>
</dbReference>
<evidence type="ECO:0000256" key="2">
    <source>
        <dbReference type="ARBA" id="ARBA00007489"/>
    </source>
</evidence>
<dbReference type="EMBL" id="CAJNOT010002430">
    <property type="protein sequence ID" value="CAF1315111.1"/>
    <property type="molecule type" value="Genomic_DNA"/>
</dbReference>
<evidence type="ECO:0000256" key="4">
    <source>
        <dbReference type="ARBA" id="ARBA00022449"/>
    </source>
</evidence>
<dbReference type="InterPro" id="IPR003644">
    <property type="entry name" value="Calx_beta"/>
</dbReference>
<dbReference type="Gene3D" id="1.20.1420.30">
    <property type="entry name" value="NCX, central ion-binding region"/>
    <property type="match status" value="2"/>
</dbReference>
<feature type="domain" description="Calx-beta" evidence="21">
    <location>
        <begin position="448"/>
        <end position="547"/>
    </location>
</feature>
<comment type="caution">
    <text evidence="22">The sequence shown here is derived from an EMBL/GenBank/DDBJ whole genome shotgun (WGS) entry which is preliminary data.</text>
</comment>
<keyword evidence="12" id="KW-0112">Calmodulin-binding</keyword>
<evidence type="ECO:0000256" key="16">
    <source>
        <dbReference type="ARBA" id="ARBA00023136"/>
    </source>
</evidence>
<keyword evidence="6" id="KW-0109">Calcium transport</keyword>
<gene>
    <name evidence="22" type="ORF">ZHD862_LOCUS28705</name>
</gene>
<keyword evidence="5" id="KW-1003">Cell membrane</keyword>
<comment type="catalytic activity">
    <reaction evidence="19">
        <text>Ca(2+)(in) + 3 Na(+)(out) = Ca(2+)(out) + 3 Na(+)(in)</text>
        <dbReference type="Rhea" id="RHEA:69955"/>
        <dbReference type="ChEBI" id="CHEBI:29101"/>
        <dbReference type="ChEBI" id="CHEBI:29108"/>
    </reaction>
</comment>
<protein>
    <recommendedName>
        <fullName evidence="21">Calx-beta domain-containing protein</fullName>
    </recommendedName>
</protein>
<dbReference type="GO" id="GO:0046872">
    <property type="term" value="F:metal ion binding"/>
    <property type="evidence" value="ECO:0007669"/>
    <property type="project" value="UniProtKB-KW"/>
</dbReference>
<dbReference type="PANTHER" id="PTHR11878:SF76">
    <property type="entry name" value="CALX-BETA DOMAIN-CONTAINING PROTEIN"/>
    <property type="match status" value="1"/>
</dbReference>
<dbReference type="InterPro" id="IPR038081">
    <property type="entry name" value="CalX-like_sf"/>
</dbReference>
<keyword evidence="17" id="KW-0325">Glycoprotein</keyword>
<evidence type="ECO:0000256" key="9">
    <source>
        <dbReference type="ARBA" id="ARBA00022729"/>
    </source>
</evidence>
<keyword evidence="10" id="KW-0677">Repeat</keyword>
<keyword evidence="8" id="KW-0479">Metal-binding</keyword>
<evidence type="ECO:0000313" key="23">
    <source>
        <dbReference type="Proteomes" id="UP000663864"/>
    </source>
</evidence>
<feature type="transmembrane region" description="Helical" evidence="20">
    <location>
        <begin position="651"/>
        <end position="674"/>
    </location>
</feature>
<keyword evidence="16 20" id="KW-0472">Membrane</keyword>
<feature type="transmembrane region" description="Helical" evidence="20">
    <location>
        <begin position="195"/>
        <end position="215"/>
    </location>
</feature>
<evidence type="ECO:0000256" key="5">
    <source>
        <dbReference type="ARBA" id="ARBA00022475"/>
    </source>
</evidence>
<evidence type="ECO:0000256" key="1">
    <source>
        <dbReference type="ARBA" id="ARBA00004651"/>
    </source>
</evidence>
<evidence type="ECO:0000256" key="8">
    <source>
        <dbReference type="ARBA" id="ARBA00022723"/>
    </source>
</evidence>
<evidence type="ECO:0000256" key="7">
    <source>
        <dbReference type="ARBA" id="ARBA00022692"/>
    </source>
</evidence>
<dbReference type="GO" id="GO:0005432">
    <property type="term" value="F:calcium:sodium antiporter activity"/>
    <property type="evidence" value="ECO:0007669"/>
    <property type="project" value="InterPro"/>
</dbReference>
<reference evidence="22" key="1">
    <citation type="submission" date="2021-02" db="EMBL/GenBank/DDBJ databases">
        <authorList>
            <person name="Nowell W R."/>
        </authorList>
    </citation>
    <scope>NUCLEOTIDE SEQUENCE</scope>
</reference>
<keyword evidence="13 20" id="KW-1133">Transmembrane helix</keyword>
<dbReference type="PRINTS" id="PR01259">
    <property type="entry name" value="NACAEXCHNGR"/>
</dbReference>
<keyword evidence="9" id="KW-0732">Signal</keyword>
<comment type="similarity">
    <text evidence="2">Belongs to the Ca(2+):cation antiporter (CaCA) (TC 2.A.19) family. SLC8 subfamily.</text>
</comment>
<dbReference type="SMART" id="SM00237">
    <property type="entry name" value="Calx_beta"/>
    <property type="match status" value="2"/>
</dbReference>
<feature type="transmembrane region" description="Helical" evidence="20">
    <location>
        <begin position="39"/>
        <end position="61"/>
    </location>
</feature>
<dbReference type="GO" id="GO:0005516">
    <property type="term" value="F:calmodulin binding"/>
    <property type="evidence" value="ECO:0007669"/>
    <property type="project" value="UniProtKB-KW"/>
</dbReference>
<evidence type="ECO:0000256" key="3">
    <source>
        <dbReference type="ARBA" id="ARBA00022448"/>
    </source>
</evidence>
<comment type="subcellular location">
    <subcellularLocation>
        <location evidence="1">Cell membrane</location>
        <topology evidence="1">Multi-pass membrane protein</topology>
    </subcellularLocation>
</comment>
<dbReference type="GO" id="GO:0042383">
    <property type="term" value="C:sarcolemma"/>
    <property type="evidence" value="ECO:0007669"/>
    <property type="project" value="TreeGrafter"/>
</dbReference>
<feature type="transmembrane region" description="Helical" evidence="20">
    <location>
        <begin position="129"/>
        <end position="151"/>
    </location>
</feature>